<reference evidence="1 2" key="1">
    <citation type="submission" date="2016-12" db="EMBL/GenBank/DDBJ databases">
        <title>The whole genome sequencing and assembly of Bacillus cohnii DSM 6307T strain.</title>
        <authorList>
            <person name="Lee Y.-J."/>
            <person name="Yi H."/>
            <person name="Bahn Y.-S."/>
            <person name="Kim J.F."/>
            <person name="Lee D.-W."/>
        </authorList>
    </citation>
    <scope>NUCLEOTIDE SEQUENCE [LARGE SCALE GENOMIC DNA]</scope>
    <source>
        <strain evidence="1 2">DSM 6307</strain>
    </source>
</reference>
<organism evidence="1 2">
    <name type="scientific">Sutcliffiella cohnii</name>
    <dbReference type="NCBI Taxonomy" id="33932"/>
    <lineage>
        <taxon>Bacteria</taxon>
        <taxon>Bacillati</taxon>
        <taxon>Bacillota</taxon>
        <taxon>Bacilli</taxon>
        <taxon>Bacillales</taxon>
        <taxon>Bacillaceae</taxon>
        <taxon>Sutcliffiella</taxon>
    </lineage>
</organism>
<dbReference type="EMBL" id="CP018866">
    <property type="protein sequence ID" value="AST90846.1"/>
    <property type="molecule type" value="Genomic_DNA"/>
</dbReference>
<protein>
    <submittedName>
        <fullName evidence="1">Uncharacterized protein</fullName>
    </submittedName>
</protein>
<evidence type="ECO:0000313" key="1">
    <source>
        <dbReference type="EMBL" id="AST90846.1"/>
    </source>
</evidence>
<dbReference type="KEGG" id="bcoh:BC6307_05875"/>
<evidence type="ECO:0000313" key="2">
    <source>
        <dbReference type="Proteomes" id="UP000215224"/>
    </source>
</evidence>
<dbReference type="RefSeq" id="WP_066410808.1">
    <property type="nucleotide sequence ID" value="NZ_CP018866.1"/>
</dbReference>
<name>A0A223KN74_9BACI</name>
<dbReference type="InterPro" id="IPR005361">
    <property type="entry name" value="UPF0158"/>
</dbReference>
<sequence>MKNAISLRELVEEMDTQSEDDKSFINRETGKIIIIETSILRRIEEEEIEAETNVGGESLYIEALDIIENDEKYEVIPSQWDINEYEMMEDFISSMESPKVRDRLYGVIKGKGAFRRFKDMIIKLDVEQQWYLYKDQRLKEIAIKFCEMYDINYIDDMK</sequence>
<dbReference type="Pfam" id="PF03682">
    <property type="entry name" value="UPF0158"/>
    <property type="match status" value="1"/>
</dbReference>
<gene>
    <name evidence="1" type="ORF">BC6307_05875</name>
</gene>
<dbReference type="AlphaFoldDB" id="A0A223KN74"/>
<keyword evidence="2" id="KW-1185">Reference proteome</keyword>
<dbReference type="Proteomes" id="UP000215224">
    <property type="component" value="Chromosome"/>
</dbReference>
<accession>A0A223KN74</accession>
<proteinExistence type="predicted"/>
<dbReference type="STRING" id="1314751.GCA_001591425_00110"/>